<evidence type="ECO:0000313" key="5">
    <source>
        <dbReference type="EMBL" id="GEN52812.1"/>
    </source>
</evidence>
<keyword evidence="3" id="KW-0378">Hydrolase</keyword>
<dbReference type="GO" id="GO:0016791">
    <property type="term" value="F:phosphatase activity"/>
    <property type="evidence" value="ECO:0007669"/>
    <property type="project" value="TreeGrafter"/>
</dbReference>
<dbReference type="PRINTS" id="PR00413">
    <property type="entry name" value="HADHALOGNASE"/>
</dbReference>
<keyword evidence="4" id="KW-0460">Magnesium</keyword>
<organism evidence="5 6">
    <name type="scientific">Halobacillus faecis</name>
    <dbReference type="NCBI Taxonomy" id="360184"/>
    <lineage>
        <taxon>Bacteria</taxon>
        <taxon>Bacillati</taxon>
        <taxon>Bacillota</taxon>
        <taxon>Bacilli</taxon>
        <taxon>Bacillales</taxon>
        <taxon>Bacillaceae</taxon>
        <taxon>Halobacillus</taxon>
    </lineage>
</organism>
<dbReference type="SFLD" id="SFLDG01129">
    <property type="entry name" value="C1.5:_HAD__Beta-PGM__Phosphata"/>
    <property type="match status" value="1"/>
</dbReference>
<dbReference type="NCBIfam" id="TIGR01509">
    <property type="entry name" value="HAD-SF-IA-v3"/>
    <property type="match status" value="1"/>
</dbReference>
<dbReference type="InterPro" id="IPR036412">
    <property type="entry name" value="HAD-like_sf"/>
</dbReference>
<name>A0A511WU19_9BACI</name>
<protein>
    <submittedName>
        <fullName evidence="5">Haloacid dehalogenase</fullName>
    </submittedName>
</protein>
<dbReference type="GO" id="GO:0044281">
    <property type="term" value="P:small molecule metabolic process"/>
    <property type="evidence" value="ECO:0007669"/>
    <property type="project" value="UniProtKB-ARBA"/>
</dbReference>
<proteinExistence type="predicted"/>
<evidence type="ECO:0000256" key="1">
    <source>
        <dbReference type="ARBA" id="ARBA00001946"/>
    </source>
</evidence>
<dbReference type="SFLD" id="SFLDS00003">
    <property type="entry name" value="Haloacid_Dehalogenase"/>
    <property type="match status" value="1"/>
</dbReference>
<accession>A0A511WU19</accession>
<dbReference type="InterPro" id="IPR041492">
    <property type="entry name" value="HAD_2"/>
</dbReference>
<dbReference type="Proteomes" id="UP000321886">
    <property type="component" value="Unassembled WGS sequence"/>
</dbReference>
<dbReference type="PANTHER" id="PTHR46470:SF2">
    <property type="entry name" value="GLYCERALDEHYDE 3-PHOSPHATE PHOSPHATASE"/>
    <property type="match status" value="1"/>
</dbReference>
<dbReference type="EMBL" id="BJYD01000006">
    <property type="protein sequence ID" value="GEN52812.1"/>
    <property type="molecule type" value="Genomic_DNA"/>
</dbReference>
<keyword evidence="2" id="KW-0479">Metal-binding</keyword>
<dbReference type="InterPro" id="IPR051400">
    <property type="entry name" value="HAD-like_hydrolase"/>
</dbReference>
<dbReference type="Pfam" id="PF13419">
    <property type="entry name" value="HAD_2"/>
    <property type="match status" value="1"/>
</dbReference>
<dbReference type="Gene3D" id="3.40.50.1000">
    <property type="entry name" value="HAD superfamily/HAD-like"/>
    <property type="match status" value="1"/>
</dbReference>
<dbReference type="Gene3D" id="1.10.150.520">
    <property type="match status" value="1"/>
</dbReference>
<comment type="caution">
    <text evidence="5">The sequence shown here is derived from an EMBL/GenBank/DDBJ whole genome shotgun (WGS) entry which is preliminary data.</text>
</comment>
<keyword evidence="6" id="KW-1185">Reference proteome</keyword>
<dbReference type="PANTHER" id="PTHR46470">
    <property type="entry name" value="N-ACYLNEURAMINATE-9-PHOSPHATASE"/>
    <property type="match status" value="1"/>
</dbReference>
<comment type="cofactor">
    <cofactor evidence="1">
        <name>Mg(2+)</name>
        <dbReference type="ChEBI" id="CHEBI:18420"/>
    </cofactor>
</comment>
<dbReference type="InterPro" id="IPR023214">
    <property type="entry name" value="HAD_sf"/>
</dbReference>
<dbReference type="InterPro" id="IPR006439">
    <property type="entry name" value="HAD-SF_hydro_IA"/>
</dbReference>
<sequence>MIQAVIFDLDRTLLDRDASVEHFINHQYDRYKLSLESVSKEVFTSRFIELDQGGYRPKDQVYQQLMVELDLEKRLEEKLYKDYNDSFQRYCTPFQGLHEVLLQLRSSKLRLGMITNGYGRFQMDNIQALGIQPFFETILISEWEGVKKPDPMIFKRAMERMNLRSDACVYVGDHLEKDVRAAEDIGMTAIWKKGRQDEKSFVRYSIYHLKELPTLIKKLNKEERPCYLK</sequence>
<evidence type="ECO:0000256" key="2">
    <source>
        <dbReference type="ARBA" id="ARBA00022723"/>
    </source>
</evidence>
<dbReference type="NCBIfam" id="TIGR01549">
    <property type="entry name" value="HAD-SF-IA-v1"/>
    <property type="match status" value="1"/>
</dbReference>
<dbReference type="RefSeq" id="WP_146813926.1">
    <property type="nucleotide sequence ID" value="NZ_BJYD01000006.1"/>
</dbReference>
<dbReference type="SUPFAM" id="SSF56784">
    <property type="entry name" value="HAD-like"/>
    <property type="match status" value="1"/>
</dbReference>
<evidence type="ECO:0000256" key="3">
    <source>
        <dbReference type="ARBA" id="ARBA00022801"/>
    </source>
</evidence>
<dbReference type="GO" id="GO:0046872">
    <property type="term" value="F:metal ion binding"/>
    <property type="evidence" value="ECO:0007669"/>
    <property type="project" value="UniProtKB-KW"/>
</dbReference>
<reference evidence="5 6" key="1">
    <citation type="submission" date="2019-07" db="EMBL/GenBank/DDBJ databases">
        <title>Whole genome shotgun sequence of Halobacillus faecis NBRC 103569.</title>
        <authorList>
            <person name="Hosoyama A."/>
            <person name="Uohara A."/>
            <person name="Ohji S."/>
            <person name="Ichikawa N."/>
        </authorList>
    </citation>
    <scope>NUCLEOTIDE SEQUENCE [LARGE SCALE GENOMIC DNA]</scope>
    <source>
        <strain evidence="5 6">NBRC 103569</strain>
    </source>
</reference>
<gene>
    <name evidence="5" type="ORF">HFA01_10740</name>
</gene>
<dbReference type="AlphaFoldDB" id="A0A511WU19"/>
<dbReference type="OrthoDB" id="9809962at2"/>
<evidence type="ECO:0000256" key="4">
    <source>
        <dbReference type="ARBA" id="ARBA00022842"/>
    </source>
</evidence>
<evidence type="ECO:0000313" key="6">
    <source>
        <dbReference type="Proteomes" id="UP000321886"/>
    </source>
</evidence>